<dbReference type="InterPro" id="IPR017438">
    <property type="entry name" value="ATP-NAD_kinase_N"/>
</dbReference>
<dbReference type="InterPro" id="IPR016064">
    <property type="entry name" value="NAD/diacylglycerol_kinase_sf"/>
</dbReference>
<dbReference type="PROSITE" id="PS50146">
    <property type="entry name" value="DAGK"/>
    <property type="match status" value="1"/>
</dbReference>
<dbReference type="InterPro" id="IPR037607">
    <property type="entry name" value="DGK"/>
</dbReference>
<feature type="domain" description="DAGKc" evidence="2">
    <location>
        <begin position="140"/>
        <end position="297"/>
    </location>
</feature>
<reference evidence="3 4" key="1">
    <citation type="submission" date="2024-11" db="EMBL/GenBank/DDBJ databases">
        <title>Adaptive evolution of stress response genes in parasites aligns with host niche diversity.</title>
        <authorList>
            <person name="Hahn C."/>
            <person name="Resl P."/>
        </authorList>
    </citation>
    <scope>NUCLEOTIDE SEQUENCE [LARGE SCALE GENOMIC DNA]</scope>
    <source>
        <strain evidence="3">EGGRZ-B1_66</strain>
        <tissue evidence="3">Body</tissue>
    </source>
</reference>
<evidence type="ECO:0000259" key="2">
    <source>
        <dbReference type="PROSITE" id="PS50146"/>
    </source>
</evidence>
<dbReference type="PANTHER" id="PTHR11255">
    <property type="entry name" value="DIACYLGLYCEROL KINASE"/>
    <property type="match status" value="1"/>
</dbReference>
<feature type="compositionally biased region" description="Polar residues" evidence="1">
    <location>
        <begin position="89"/>
        <end position="108"/>
    </location>
</feature>
<name>A0ABD2PZK4_9PLAT</name>
<evidence type="ECO:0000313" key="3">
    <source>
        <dbReference type="EMBL" id="KAL3311906.1"/>
    </source>
</evidence>
<organism evidence="3 4">
    <name type="scientific">Cichlidogyrus casuarinus</name>
    <dbReference type="NCBI Taxonomy" id="1844966"/>
    <lineage>
        <taxon>Eukaryota</taxon>
        <taxon>Metazoa</taxon>
        <taxon>Spiralia</taxon>
        <taxon>Lophotrochozoa</taxon>
        <taxon>Platyhelminthes</taxon>
        <taxon>Monogenea</taxon>
        <taxon>Monopisthocotylea</taxon>
        <taxon>Dactylogyridea</taxon>
        <taxon>Ancyrocephalidae</taxon>
        <taxon>Cichlidogyrus</taxon>
    </lineage>
</organism>
<dbReference type="Pfam" id="PF00781">
    <property type="entry name" value="DAGK_cat"/>
    <property type="match status" value="1"/>
</dbReference>
<dbReference type="SUPFAM" id="SSF111331">
    <property type="entry name" value="NAD kinase/diacylglycerol kinase-like"/>
    <property type="match status" value="1"/>
</dbReference>
<dbReference type="SMART" id="SM00046">
    <property type="entry name" value="DAGKc"/>
    <property type="match status" value="1"/>
</dbReference>
<gene>
    <name evidence="3" type="ORF">Ciccas_009509</name>
</gene>
<sequence>MQGLQKSEFPVCLVNIHLQGIKNTFSVTEPIAMQCSWCKVAYHSTDCFKSEPLSKEKCDLGLHSTLIVPPHCIIKLQDRVGKGFDSSVRRTSSAKPNSQAPEATANASNDKDKDTLPVANLSKNSFAEKTPFMAVSAQNKESKPLIVFLNPKSGGNQGKMLFKKFQFLLNPRQVFDLTCGGPEFGLQMFKNVRNLHILACGGDGTAGWVMATIDKLKMETPPPIAVLPLGTGNDLARVLNWGPVSARFPSCQPFCLVLFCCIFIHFVQQFKLSGYTNDPLSKILLAIVNGTQTSLDR</sequence>
<dbReference type="Proteomes" id="UP001626550">
    <property type="component" value="Unassembled WGS sequence"/>
</dbReference>
<keyword evidence="4" id="KW-1185">Reference proteome</keyword>
<dbReference type="InterPro" id="IPR001206">
    <property type="entry name" value="Diacylglycerol_kinase_cat_dom"/>
</dbReference>
<proteinExistence type="predicted"/>
<evidence type="ECO:0000256" key="1">
    <source>
        <dbReference type="SAM" id="MobiDB-lite"/>
    </source>
</evidence>
<comment type="caution">
    <text evidence="3">The sequence shown here is derived from an EMBL/GenBank/DDBJ whole genome shotgun (WGS) entry which is preliminary data.</text>
</comment>
<protein>
    <recommendedName>
        <fullName evidence="2">DAGKc domain-containing protein</fullName>
    </recommendedName>
</protein>
<accession>A0ABD2PZK4</accession>
<feature type="region of interest" description="Disordered" evidence="1">
    <location>
        <begin position="86"/>
        <end position="115"/>
    </location>
</feature>
<dbReference type="EMBL" id="JBJKFK010001961">
    <property type="protein sequence ID" value="KAL3311906.1"/>
    <property type="molecule type" value="Genomic_DNA"/>
</dbReference>
<dbReference type="AlphaFoldDB" id="A0ABD2PZK4"/>
<dbReference type="Gene3D" id="3.40.50.10330">
    <property type="entry name" value="Probable inorganic polyphosphate/atp-NAD kinase, domain 1"/>
    <property type="match status" value="1"/>
</dbReference>
<dbReference type="PANTHER" id="PTHR11255:SF80">
    <property type="entry name" value="EYE-SPECIFIC DIACYLGLYCEROL KINASE"/>
    <property type="match status" value="1"/>
</dbReference>
<evidence type="ECO:0000313" key="4">
    <source>
        <dbReference type="Proteomes" id="UP001626550"/>
    </source>
</evidence>